<dbReference type="Gramene" id="Solyc08g048435.1.1">
    <property type="protein sequence ID" value="Solyc08g048435.1.1"/>
    <property type="gene ID" value="Solyc08g048435.1"/>
</dbReference>
<name>A0A3Q7HLC7_SOLLC</name>
<proteinExistence type="predicted"/>
<keyword evidence="2" id="KW-1185">Reference proteome</keyword>
<evidence type="ECO:0008006" key="3">
    <source>
        <dbReference type="Google" id="ProtNLM"/>
    </source>
</evidence>
<protein>
    <recommendedName>
        <fullName evidence="3">Reverse transcriptase zinc-binding domain-containing protein</fullName>
    </recommendedName>
</protein>
<evidence type="ECO:0000313" key="2">
    <source>
        <dbReference type="Proteomes" id="UP000004994"/>
    </source>
</evidence>
<reference evidence="1" key="2">
    <citation type="submission" date="2019-01" db="UniProtKB">
        <authorList>
            <consortium name="EnsemblPlants"/>
        </authorList>
    </citation>
    <scope>IDENTIFICATION</scope>
    <source>
        <strain evidence="1">cv. Heinz 1706</strain>
    </source>
</reference>
<dbReference type="PaxDb" id="4081-Solyc08g048420.2.1"/>
<accession>A0A3Q7HLC7</accession>
<reference evidence="1" key="1">
    <citation type="journal article" date="2012" name="Nature">
        <title>The tomato genome sequence provides insights into fleshy fruit evolution.</title>
        <authorList>
            <consortium name="Tomato Genome Consortium"/>
        </authorList>
    </citation>
    <scope>NUCLEOTIDE SEQUENCE [LARGE SCALE GENOMIC DNA]</scope>
    <source>
        <strain evidence="1">cv. Heinz 1706</strain>
    </source>
</reference>
<dbReference type="PANTHER" id="PTHR33116">
    <property type="entry name" value="REVERSE TRANSCRIPTASE ZINC-BINDING DOMAIN-CONTAINING PROTEIN-RELATED-RELATED"/>
    <property type="match status" value="1"/>
</dbReference>
<sequence length="154" mass="17677">MPLGAQNKDIGLWNDVLKRCDRKLGRWNIPYLSLGGIDPRQVNPLPSYRMRLFPSPKIIEKKINKLTRSFLWNRKRENRRYNKLVKWDIVTISRKHGGLDIKKLSLLPSAEMVMVEEKGLLTLVRVVLASHAGCCMEEELKSPPSAAQENKGND</sequence>
<dbReference type="InParanoid" id="A0A3Q7HLC7"/>
<dbReference type="PANTHER" id="PTHR33116:SF66">
    <property type="entry name" value="REVERSE TRANSCRIPTASE ZINC-BINDING DOMAIN-CONTAINING PROTEIN"/>
    <property type="match status" value="1"/>
</dbReference>
<dbReference type="Proteomes" id="UP000004994">
    <property type="component" value="Chromosome 8"/>
</dbReference>
<dbReference type="EnsemblPlants" id="Solyc08g048435.1.1">
    <property type="protein sequence ID" value="Solyc08g048435.1.1"/>
    <property type="gene ID" value="Solyc08g048435.1"/>
</dbReference>
<dbReference type="AlphaFoldDB" id="A0A3Q7HLC7"/>
<organism evidence="1">
    <name type="scientific">Solanum lycopersicum</name>
    <name type="common">Tomato</name>
    <name type="synonym">Lycopersicon esculentum</name>
    <dbReference type="NCBI Taxonomy" id="4081"/>
    <lineage>
        <taxon>Eukaryota</taxon>
        <taxon>Viridiplantae</taxon>
        <taxon>Streptophyta</taxon>
        <taxon>Embryophyta</taxon>
        <taxon>Tracheophyta</taxon>
        <taxon>Spermatophyta</taxon>
        <taxon>Magnoliopsida</taxon>
        <taxon>eudicotyledons</taxon>
        <taxon>Gunneridae</taxon>
        <taxon>Pentapetalae</taxon>
        <taxon>asterids</taxon>
        <taxon>lamiids</taxon>
        <taxon>Solanales</taxon>
        <taxon>Solanaceae</taxon>
        <taxon>Solanoideae</taxon>
        <taxon>Solaneae</taxon>
        <taxon>Solanum</taxon>
        <taxon>Solanum subgen. Lycopersicon</taxon>
    </lineage>
</organism>
<evidence type="ECO:0000313" key="1">
    <source>
        <dbReference type="EnsemblPlants" id="Solyc08g048435.1.1"/>
    </source>
</evidence>